<organism evidence="2 3">
    <name type="scientific">Colletotrichum spaethianum</name>
    <dbReference type="NCBI Taxonomy" id="700344"/>
    <lineage>
        <taxon>Eukaryota</taxon>
        <taxon>Fungi</taxon>
        <taxon>Dikarya</taxon>
        <taxon>Ascomycota</taxon>
        <taxon>Pezizomycotina</taxon>
        <taxon>Sordariomycetes</taxon>
        <taxon>Hypocreomycetidae</taxon>
        <taxon>Glomerellales</taxon>
        <taxon>Glomerellaceae</taxon>
        <taxon>Colletotrichum</taxon>
        <taxon>Colletotrichum spaethianum species complex</taxon>
    </lineage>
</organism>
<dbReference type="EMBL" id="BQXU01000022">
    <property type="protein sequence ID" value="GKT48232.1"/>
    <property type="molecule type" value="Genomic_DNA"/>
</dbReference>
<dbReference type="RefSeq" id="XP_049130582.1">
    <property type="nucleotide sequence ID" value="XM_049274625.1"/>
</dbReference>
<proteinExistence type="predicted"/>
<comment type="caution">
    <text evidence="2">The sequence shown here is derived from an EMBL/GenBank/DDBJ whole genome shotgun (WGS) entry which is preliminary data.</text>
</comment>
<keyword evidence="3" id="KW-1185">Reference proteome</keyword>
<name>A0AA37P9Q0_9PEZI</name>
<sequence length="188" mass="21792">MSATLFYLFDRKKNAQFREACRRDPYLTRKEFVRRRKLSAVERLEEEELQRSIMIRKSLASREPSRQNSYEDFNMARLQQQQQQQEHQRGRQMPEVWMPRTRPGSEVYVPRMRSGSETSSSASFASSARHPYAEPHPGVEVEIPLAPHSGSPSPSRTPSVMKVFPPPVVSEMEEMEGISRPLPSFQKP</sequence>
<gene>
    <name evidence="2" type="ORF">ColSpa_08413</name>
</gene>
<protein>
    <submittedName>
        <fullName evidence="2">Uncharacterized protein</fullName>
    </submittedName>
</protein>
<evidence type="ECO:0000256" key="1">
    <source>
        <dbReference type="SAM" id="MobiDB-lite"/>
    </source>
</evidence>
<evidence type="ECO:0000313" key="3">
    <source>
        <dbReference type="Proteomes" id="UP001055115"/>
    </source>
</evidence>
<feature type="region of interest" description="Disordered" evidence="1">
    <location>
        <begin position="78"/>
        <end position="162"/>
    </location>
</feature>
<evidence type="ECO:0000313" key="2">
    <source>
        <dbReference type="EMBL" id="GKT48232.1"/>
    </source>
</evidence>
<feature type="compositionally biased region" description="Low complexity" evidence="1">
    <location>
        <begin position="115"/>
        <end position="128"/>
    </location>
</feature>
<dbReference type="Proteomes" id="UP001055115">
    <property type="component" value="Unassembled WGS sequence"/>
</dbReference>
<dbReference type="AlphaFoldDB" id="A0AA37P9Q0"/>
<dbReference type="GeneID" id="73329215"/>
<reference evidence="2 3" key="1">
    <citation type="submission" date="2022-03" db="EMBL/GenBank/DDBJ databases">
        <title>Genome data of Colletotrichum spp.</title>
        <authorList>
            <person name="Utami Y.D."/>
            <person name="Hiruma K."/>
        </authorList>
    </citation>
    <scope>NUCLEOTIDE SEQUENCE [LARGE SCALE GENOMIC DNA]</scope>
    <source>
        <strain evidence="2 3">MAFF 239500</strain>
    </source>
</reference>
<accession>A0AA37P9Q0</accession>